<dbReference type="AlphaFoldDB" id="H7EM60"/>
<dbReference type="Proteomes" id="UP000003571">
    <property type="component" value="Unassembled WGS sequence"/>
</dbReference>
<dbReference type="RefSeq" id="WP_002705259.1">
    <property type="nucleotide sequence ID" value="NZ_AGRW01000050.1"/>
</dbReference>
<keyword evidence="2" id="KW-1185">Reference proteome</keyword>
<evidence type="ECO:0000313" key="2">
    <source>
        <dbReference type="Proteomes" id="UP000003571"/>
    </source>
</evidence>
<accession>H7EM60</accession>
<gene>
    <name evidence="1" type="ORF">TresaDRAFT_1360</name>
</gene>
<evidence type="ECO:0000313" key="1">
    <source>
        <dbReference type="EMBL" id="EIC01468.1"/>
    </source>
</evidence>
<reference evidence="1 2" key="1">
    <citation type="submission" date="2011-09" db="EMBL/GenBank/DDBJ databases">
        <title>The draft genome of Treponema saccharophilum DSM 2985.</title>
        <authorList>
            <consortium name="US DOE Joint Genome Institute (JGI-PGF)"/>
            <person name="Lucas S."/>
            <person name="Copeland A."/>
            <person name="Lapidus A."/>
            <person name="Glavina del Rio T."/>
            <person name="Dalin E."/>
            <person name="Tice H."/>
            <person name="Bruce D."/>
            <person name="Goodwin L."/>
            <person name="Pitluck S."/>
            <person name="Peters L."/>
            <person name="Kyrpides N."/>
            <person name="Mavromatis K."/>
            <person name="Ivanova N."/>
            <person name="Markowitz V."/>
            <person name="Cheng J.-F."/>
            <person name="Hugenholtz P."/>
            <person name="Woyke T."/>
            <person name="Wu D."/>
            <person name="Gronow S."/>
            <person name="Wellnitz S."/>
            <person name="Brambilla E."/>
            <person name="Klenk H.-P."/>
            <person name="Eisen J.A."/>
        </authorList>
    </citation>
    <scope>NUCLEOTIDE SEQUENCE [LARGE SCALE GENOMIC DNA]</scope>
    <source>
        <strain evidence="1 2">DSM 2985</strain>
    </source>
</reference>
<dbReference type="eggNOG" id="ENOG5030V3J">
    <property type="taxonomic scope" value="Bacteria"/>
</dbReference>
<protein>
    <submittedName>
        <fullName evidence="1">Uncharacterized protein</fullName>
    </submittedName>
</protein>
<name>H7EM60_9SPIR</name>
<dbReference type="STRING" id="907348.TresaDRAFT_1360"/>
<organism evidence="1 2">
    <name type="scientific">Treponema saccharophilum DSM 2985</name>
    <dbReference type="NCBI Taxonomy" id="907348"/>
    <lineage>
        <taxon>Bacteria</taxon>
        <taxon>Pseudomonadati</taxon>
        <taxon>Spirochaetota</taxon>
        <taxon>Spirochaetia</taxon>
        <taxon>Spirochaetales</taxon>
        <taxon>Treponemataceae</taxon>
        <taxon>Treponema</taxon>
    </lineage>
</organism>
<dbReference type="EMBL" id="AGRW01000050">
    <property type="protein sequence ID" value="EIC01468.1"/>
    <property type="molecule type" value="Genomic_DNA"/>
</dbReference>
<sequence>MANDFVFGGFGCFEEKGTGFFGEFLALLSSAADNRERISAFLDKNGFSGADVSGAIKRFFLYAKETHKADFDKNPSVVFLLYKCIQFLTFDDFKSIFPAKKSVVEQNIYDYSTEIFKSKDADSAVENFARGFISSAFSVRNIEKNKDEKYDDDLSLLQKLFAFLLFDSAEKLGLGRTGDFCTAGAEYWSAEKLSAVMNALAQKLDFNGKAPIELPDFRNFSGKHFGRNESVLRLLYNFTRPEQALKEGIINELNFVREQQRAILPIWPNTRKDNFTPSDASSEIRRVKENLKTLKSIDFGFSDSAFSQTFFINDEEKAKSVTRTIKCRCFSESEMEWESIERKKGRIFARRKERTMIKKSLDSKFLYPERNKITHVGENFAVFTLFTKDYKERDKYMWEELFLQAFFDARKYLEKGPDKEISKQLIAILDYFFEKTTRPLGLPHRTPAELYKRVFNNGEIAIPYSEIKKTNVFSNLTDTEIRYLKHFLGFLYCSENIAEDFILRNKAKIQVYLIYLTLELTKLESAKKK</sequence>
<dbReference type="PATRIC" id="fig|907348.3.peg.2014"/>
<proteinExistence type="predicted"/>
<comment type="caution">
    <text evidence="1">The sequence shown here is derived from an EMBL/GenBank/DDBJ whole genome shotgun (WGS) entry which is preliminary data.</text>
</comment>